<protein>
    <submittedName>
        <fullName evidence="2">Uncharacterized protein</fullName>
    </submittedName>
</protein>
<evidence type="ECO:0000256" key="1">
    <source>
        <dbReference type="SAM" id="Phobius"/>
    </source>
</evidence>
<sequence length="133" mass="14128">MRRLRNLTRRQAGLLAGAAVLCATVAAAALTGYVGVALTVLGLFFAVLIGGLLLVVRRLATLQRAHRKAQAETRAVLDQTQRRVLGAIEELLLHAGDRHREVSDALAAQQCLIEALLKKGPTGDGEALETVGQ</sequence>
<keyword evidence="3" id="KW-1185">Reference proteome</keyword>
<gene>
    <name evidence="2" type="ORF">SAMN05421748_1011133</name>
</gene>
<proteinExistence type="predicted"/>
<name>A0A285FVC8_9ACTN</name>
<dbReference type="RefSeq" id="WP_097318414.1">
    <property type="nucleotide sequence ID" value="NZ_OBDY01000001.1"/>
</dbReference>
<keyword evidence="1" id="KW-1133">Transmembrane helix</keyword>
<dbReference type="EMBL" id="OBDY01000001">
    <property type="protein sequence ID" value="SNY14266.1"/>
    <property type="molecule type" value="Genomic_DNA"/>
</dbReference>
<feature type="transmembrane region" description="Helical" evidence="1">
    <location>
        <begin position="37"/>
        <end position="56"/>
    </location>
</feature>
<evidence type="ECO:0000313" key="2">
    <source>
        <dbReference type="EMBL" id="SNY14266.1"/>
    </source>
</evidence>
<dbReference type="Proteomes" id="UP000219612">
    <property type="component" value="Unassembled WGS sequence"/>
</dbReference>
<evidence type="ECO:0000313" key="3">
    <source>
        <dbReference type="Proteomes" id="UP000219612"/>
    </source>
</evidence>
<keyword evidence="1" id="KW-0472">Membrane</keyword>
<reference evidence="2 3" key="1">
    <citation type="submission" date="2017-09" db="EMBL/GenBank/DDBJ databases">
        <authorList>
            <person name="Ehlers B."/>
            <person name="Leendertz F.H."/>
        </authorList>
    </citation>
    <scope>NUCLEOTIDE SEQUENCE [LARGE SCALE GENOMIC DNA]</scope>
    <source>
        <strain evidence="2 3">CGMCC 4.6857</strain>
    </source>
</reference>
<dbReference type="AlphaFoldDB" id="A0A285FVC8"/>
<accession>A0A285FVC8</accession>
<organism evidence="2 3">
    <name type="scientific">Paractinoplanes atraurantiacus</name>
    <dbReference type="NCBI Taxonomy" id="1036182"/>
    <lineage>
        <taxon>Bacteria</taxon>
        <taxon>Bacillati</taxon>
        <taxon>Actinomycetota</taxon>
        <taxon>Actinomycetes</taxon>
        <taxon>Micromonosporales</taxon>
        <taxon>Micromonosporaceae</taxon>
        <taxon>Paractinoplanes</taxon>
    </lineage>
</organism>
<keyword evidence="1" id="KW-0812">Transmembrane</keyword>